<dbReference type="OrthoDB" id="6579350at2759"/>
<proteinExistence type="predicted"/>
<dbReference type="EMBL" id="KK365409">
    <property type="protein sequence ID" value="KCZ79044.1"/>
    <property type="molecule type" value="Genomic_DNA"/>
</dbReference>
<dbReference type="Proteomes" id="UP000030655">
    <property type="component" value="Unassembled WGS sequence"/>
</dbReference>
<keyword evidence="2" id="KW-1185">Reference proteome</keyword>
<dbReference type="VEuPathDB" id="MicrosporidiaDB:H312_03571"/>
<name>A0A059EWF2_9MICR</name>
<gene>
    <name evidence="1" type="ORF">H312_03571</name>
</gene>
<evidence type="ECO:0000313" key="2">
    <source>
        <dbReference type="Proteomes" id="UP000030655"/>
    </source>
</evidence>
<dbReference type="AlphaFoldDB" id="A0A059EWF2"/>
<reference evidence="2" key="1">
    <citation type="submission" date="2013-02" db="EMBL/GenBank/DDBJ databases">
        <authorList>
            <consortium name="The Broad Institute Genome Sequencing Platform"/>
            <person name="Cuomo C."/>
            <person name="Becnel J."/>
            <person name="Sanscrainte N."/>
            <person name="Walker B."/>
            <person name="Young S.K."/>
            <person name="Zeng Q."/>
            <person name="Gargeya S."/>
            <person name="Fitzgerald M."/>
            <person name="Haas B."/>
            <person name="Abouelleil A."/>
            <person name="Alvarado L."/>
            <person name="Arachchi H.M."/>
            <person name="Berlin A.M."/>
            <person name="Chapman S.B."/>
            <person name="Dewar J."/>
            <person name="Goldberg J."/>
            <person name="Griggs A."/>
            <person name="Gujja S."/>
            <person name="Hansen M."/>
            <person name="Howarth C."/>
            <person name="Imamovic A."/>
            <person name="Larimer J."/>
            <person name="McCowan C."/>
            <person name="Murphy C."/>
            <person name="Neiman D."/>
            <person name="Pearson M."/>
            <person name="Priest M."/>
            <person name="Roberts A."/>
            <person name="Saif S."/>
            <person name="Shea T."/>
            <person name="Sisk P."/>
            <person name="Sykes S."/>
            <person name="Wortman J."/>
            <person name="Nusbaum C."/>
            <person name="Birren B."/>
        </authorList>
    </citation>
    <scope>NUCLEOTIDE SEQUENCE [LARGE SCALE GENOMIC DNA]</scope>
    <source>
        <strain evidence="2">PRA339</strain>
    </source>
</reference>
<protein>
    <submittedName>
        <fullName evidence="1">Uncharacterized protein</fullName>
    </submittedName>
</protein>
<sequence length="38" mass="4267">MVEFEDKTRLVFAVVIPDKWAATILPIICESVIYGSVI</sequence>
<evidence type="ECO:0000313" key="1">
    <source>
        <dbReference type="EMBL" id="KCZ79044.1"/>
    </source>
</evidence>
<reference evidence="1 2" key="2">
    <citation type="submission" date="2014-03" db="EMBL/GenBank/DDBJ databases">
        <title>The Genome Sequence of Anncaliia algerae insect isolate PRA339.</title>
        <authorList>
            <consortium name="The Broad Institute Genome Sequencing Platform"/>
            <consortium name="The Broad Institute Genome Sequencing Center for Infectious Disease"/>
            <person name="Cuomo C."/>
            <person name="Becnel J."/>
            <person name="Sanscrainte N."/>
            <person name="Walker B."/>
            <person name="Young S.K."/>
            <person name="Zeng Q."/>
            <person name="Gargeya S."/>
            <person name="Fitzgerald M."/>
            <person name="Haas B."/>
            <person name="Abouelleil A."/>
            <person name="Alvarado L."/>
            <person name="Arachchi H.M."/>
            <person name="Berlin A.M."/>
            <person name="Chapman S.B."/>
            <person name="Dewar J."/>
            <person name="Goldberg J."/>
            <person name="Griggs A."/>
            <person name="Gujja S."/>
            <person name="Hansen M."/>
            <person name="Howarth C."/>
            <person name="Imamovic A."/>
            <person name="Larimer J."/>
            <person name="McCowan C."/>
            <person name="Murphy C."/>
            <person name="Neiman D."/>
            <person name="Pearson M."/>
            <person name="Priest M."/>
            <person name="Roberts A."/>
            <person name="Saif S."/>
            <person name="Shea T."/>
            <person name="Sisk P."/>
            <person name="Sykes S."/>
            <person name="Wortman J."/>
            <person name="Nusbaum C."/>
            <person name="Birren B."/>
        </authorList>
    </citation>
    <scope>NUCLEOTIDE SEQUENCE [LARGE SCALE GENOMIC DNA]</scope>
    <source>
        <strain evidence="1 2">PRA339</strain>
    </source>
</reference>
<organism evidence="1 2">
    <name type="scientific">Anncaliia algerae PRA339</name>
    <dbReference type="NCBI Taxonomy" id="1288291"/>
    <lineage>
        <taxon>Eukaryota</taxon>
        <taxon>Fungi</taxon>
        <taxon>Fungi incertae sedis</taxon>
        <taxon>Microsporidia</taxon>
        <taxon>Tubulinosematoidea</taxon>
        <taxon>Tubulinosematidae</taxon>
        <taxon>Anncaliia</taxon>
    </lineage>
</organism>
<accession>A0A059EWF2</accession>
<dbReference type="HOGENOM" id="CLU_3335441_0_0_1"/>